<sequence length="148" mass="16588">MPSMPRITIKPRGFAVVTHTQTSVEAPPLSWRCTTPVPSHCHFSPLTVTMSTAPFVHAWQHETWTILREHPVSTNTRRRTPSTLTIAHGNASLTDRHERRLALTPPLHARFPNTLMQCGLNHHIGSTLLVAVCGHELVGELNSLWRDD</sequence>
<reference evidence="1" key="1">
    <citation type="submission" date="2020-07" db="EMBL/GenBank/DDBJ databases">
        <title>The High-quality genome of the commercially important snow crab, Chionoecetes opilio.</title>
        <authorList>
            <person name="Jeong J.-H."/>
            <person name="Ryu S."/>
        </authorList>
    </citation>
    <scope>NUCLEOTIDE SEQUENCE</scope>
    <source>
        <strain evidence="1">MADBK_172401_WGS</strain>
        <tissue evidence="1">Digestive gland</tissue>
    </source>
</reference>
<gene>
    <name evidence="1" type="ORF">GWK47_037724</name>
</gene>
<dbReference type="Proteomes" id="UP000770661">
    <property type="component" value="Unassembled WGS sequence"/>
</dbReference>
<protein>
    <submittedName>
        <fullName evidence="1">Uncharacterized protein</fullName>
    </submittedName>
</protein>
<dbReference type="AlphaFoldDB" id="A0A8J4YG51"/>
<proteinExistence type="predicted"/>
<comment type="caution">
    <text evidence="1">The sequence shown here is derived from an EMBL/GenBank/DDBJ whole genome shotgun (WGS) entry which is preliminary data.</text>
</comment>
<dbReference type="EMBL" id="JACEEZ010005097">
    <property type="protein sequence ID" value="KAG0725893.1"/>
    <property type="molecule type" value="Genomic_DNA"/>
</dbReference>
<keyword evidence="2" id="KW-1185">Reference proteome</keyword>
<name>A0A8J4YG51_CHIOP</name>
<evidence type="ECO:0000313" key="2">
    <source>
        <dbReference type="Proteomes" id="UP000770661"/>
    </source>
</evidence>
<organism evidence="1 2">
    <name type="scientific">Chionoecetes opilio</name>
    <name type="common">Atlantic snow crab</name>
    <name type="synonym">Cancer opilio</name>
    <dbReference type="NCBI Taxonomy" id="41210"/>
    <lineage>
        <taxon>Eukaryota</taxon>
        <taxon>Metazoa</taxon>
        <taxon>Ecdysozoa</taxon>
        <taxon>Arthropoda</taxon>
        <taxon>Crustacea</taxon>
        <taxon>Multicrustacea</taxon>
        <taxon>Malacostraca</taxon>
        <taxon>Eumalacostraca</taxon>
        <taxon>Eucarida</taxon>
        <taxon>Decapoda</taxon>
        <taxon>Pleocyemata</taxon>
        <taxon>Brachyura</taxon>
        <taxon>Eubrachyura</taxon>
        <taxon>Majoidea</taxon>
        <taxon>Majidae</taxon>
        <taxon>Chionoecetes</taxon>
    </lineage>
</organism>
<evidence type="ECO:0000313" key="1">
    <source>
        <dbReference type="EMBL" id="KAG0725893.1"/>
    </source>
</evidence>
<accession>A0A8J4YG51</accession>